<keyword evidence="6" id="KW-0067">ATP-binding</keyword>
<dbReference type="GO" id="GO:0005829">
    <property type="term" value="C:cytosol"/>
    <property type="evidence" value="ECO:0007669"/>
    <property type="project" value="TreeGrafter"/>
</dbReference>
<dbReference type="GO" id="GO:0008478">
    <property type="term" value="F:pyridoxal kinase activity"/>
    <property type="evidence" value="ECO:0007669"/>
    <property type="project" value="UniProtKB-EC"/>
</dbReference>
<evidence type="ECO:0000256" key="2">
    <source>
        <dbReference type="ARBA" id="ARBA00012104"/>
    </source>
</evidence>
<dbReference type="CDD" id="cd01173">
    <property type="entry name" value="pyridoxal_pyridoxamine_kinase"/>
    <property type="match status" value="1"/>
</dbReference>
<feature type="chain" id="PRO_5035823595" description="pyridoxal kinase" evidence="9">
    <location>
        <begin position="22"/>
        <end position="490"/>
    </location>
</feature>
<evidence type="ECO:0000256" key="6">
    <source>
        <dbReference type="ARBA" id="ARBA00022840"/>
    </source>
</evidence>
<dbReference type="EC" id="2.7.1.35" evidence="2"/>
<evidence type="ECO:0000259" key="10">
    <source>
        <dbReference type="Pfam" id="PF00294"/>
    </source>
</evidence>
<dbReference type="Gene3D" id="3.40.1190.20">
    <property type="match status" value="1"/>
</dbReference>
<evidence type="ECO:0000256" key="9">
    <source>
        <dbReference type="SAM" id="SignalP"/>
    </source>
</evidence>
<evidence type="ECO:0000256" key="3">
    <source>
        <dbReference type="ARBA" id="ARBA00022679"/>
    </source>
</evidence>
<keyword evidence="4" id="KW-0547">Nucleotide-binding</keyword>
<dbReference type="GO" id="GO:0009443">
    <property type="term" value="P:pyridoxal 5'-phosphate salvage"/>
    <property type="evidence" value="ECO:0007669"/>
    <property type="project" value="InterPro"/>
</dbReference>
<evidence type="ECO:0000256" key="1">
    <source>
        <dbReference type="ARBA" id="ARBA00008805"/>
    </source>
</evidence>
<comment type="caution">
    <text evidence="11">The sequence shown here is derived from an EMBL/GenBank/DDBJ whole genome shotgun (WGS) entry which is preliminary data.</text>
</comment>
<evidence type="ECO:0000256" key="7">
    <source>
        <dbReference type="ARBA" id="ARBA00032808"/>
    </source>
</evidence>
<sequence>MLYYTALVAVVQLFAGFFSSALMCQQCGGHKYEGSVRLSREECCEATPVECKSDQVCLRALVNSPYGNFFLSGCHAAEDDLIGCDYHALPHNSSVLRCVCANAECQNDFTGDCAVGGTQTTTKAASFQPTSSPSPTSSQSPVASLPPLVMAPIGRTIRGLSAGKRMDGSESVEAALLREPDRRVLSIQSHVVHGYAGNKCSIFPLQLHGFEVDSINSVQFSNHAGNVEYLTLPTRYEHVKGQKLTDTELEELYEGLRLNKINNYTHILTGYCGNVDFLKKIADVVTDIKRKDSNTFFVCDPVMGDHGKYYTPRELMPVYRDVLLPLADLLTPNAFELGELTGSTVATEEQCLAAIDVLHDKGVRFVVVTSGVTDAQSEETLCCYSSVREANASSPTRYRFTFPRLRGHFVGTGDVFTALLVAWLDRSRGDVSGAVERVLQTMQALIKRTSEFAQSQVESNSRACCELRLVQSRCDLLKPPPAEGILVERI</sequence>
<reference evidence="11" key="1">
    <citation type="submission" date="2020-10" db="EMBL/GenBank/DDBJ databases">
        <authorList>
            <person name="Kikuchi T."/>
        </authorList>
    </citation>
    <scope>NUCLEOTIDE SEQUENCE</scope>
    <source>
        <strain evidence="11">NKZ352</strain>
    </source>
</reference>
<dbReference type="InterPro" id="IPR029056">
    <property type="entry name" value="Ribokinase-like"/>
</dbReference>
<dbReference type="GO" id="GO:0005524">
    <property type="term" value="F:ATP binding"/>
    <property type="evidence" value="ECO:0007669"/>
    <property type="project" value="UniProtKB-KW"/>
</dbReference>
<feature type="compositionally biased region" description="Low complexity" evidence="8">
    <location>
        <begin position="128"/>
        <end position="141"/>
    </location>
</feature>
<protein>
    <recommendedName>
        <fullName evidence="2">pyridoxal kinase</fullName>
        <ecNumber evidence="2">2.7.1.35</ecNumber>
    </recommendedName>
    <alternativeName>
        <fullName evidence="7">Pyridoxine kinase</fullName>
    </alternativeName>
</protein>
<dbReference type="Proteomes" id="UP000835052">
    <property type="component" value="Unassembled WGS sequence"/>
</dbReference>
<proteinExistence type="inferred from homology"/>
<dbReference type="SUPFAM" id="SSF53613">
    <property type="entry name" value="Ribokinase-like"/>
    <property type="match status" value="1"/>
</dbReference>
<dbReference type="AlphaFoldDB" id="A0A8S1GMK7"/>
<keyword evidence="12" id="KW-1185">Reference proteome</keyword>
<keyword evidence="9" id="KW-0732">Signal</keyword>
<evidence type="ECO:0000256" key="8">
    <source>
        <dbReference type="SAM" id="MobiDB-lite"/>
    </source>
</evidence>
<gene>
    <name evidence="11" type="ORF">CAUJ_LOCUS233</name>
</gene>
<name>A0A8S1GMK7_9PELO</name>
<keyword evidence="5" id="KW-0418">Kinase</keyword>
<organism evidence="11 12">
    <name type="scientific">Caenorhabditis auriculariae</name>
    <dbReference type="NCBI Taxonomy" id="2777116"/>
    <lineage>
        <taxon>Eukaryota</taxon>
        <taxon>Metazoa</taxon>
        <taxon>Ecdysozoa</taxon>
        <taxon>Nematoda</taxon>
        <taxon>Chromadorea</taxon>
        <taxon>Rhabditida</taxon>
        <taxon>Rhabditina</taxon>
        <taxon>Rhabditomorpha</taxon>
        <taxon>Rhabditoidea</taxon>
        <taxon>Rhabditidae</taxon>
        <taxon>Peloderinae</taxon>
        <taxon>Caenorhabditis</taxon>
    </lineage>
</organism>
<dbReference type="Pfam" id="PF00294">
    <property type="entry name" value="PfkB"/>
    <property type="match status" value="1"/>
</dbReference>
<keyword evidence="3" id="KW-0808">Transferase</keyword>
<dbReference type="InterPro" id="IPR004625">
    <property type="entry name" value="PyrdxlKinase"/>
</dbReference>
<evidence type="ECO:0000256" key="5">
    <source>
        <dbReference type="ARBA" id="ARBA00022777"/>
    </source>
</evidence>
<dbReference type="PANTHER" id="PTHR10534">
    <property type="entry name" value="PYRIDOXAL KINASE"/>
    <property type="match status" value="1"/>
</dbReference>
<evidence type="ECO:0000313" key="11">
    <source>
        <dbReference type="EMBL" id="CAD6184314.1"/>
    </source>
</evidence>
<dbReference type="EMBL" id="CAJGYM010000001">
    <property type="protein sequence ID" value="CAD6184314.1"/>
    <property type="molecule type" value="Genomic_DNA"/>
</dbReference>
<dbReference type="OrthoDB" id="2104723at2759"/>
<dbReference type="PANTHER" id="PTHR10534:SF2">
    <property type="entry name" value="PYRIDOXAL KINASE"/>
    <property type="match status" value="1"/>
</dbReference>
<evidence type="ECO:0000256" key="4">
    <source>
        <dbReference type="ARBA" id="ARBA00022741"/>
    </source>
</evidence>
<feature type="region of interest" description="Disordered" evidence="8">
    <location>
        <begin position="124"/>
        <end position="145"/>
    </location>
</feature>
<accession>A0A8S1GMK7</accession>
<feature type="signal peptide" evidence="9">
    <location>
        <begin position="1"/>
        <end position="21"/>
    </location>
</feature>
<dbReference type="NCBIfam" id="TIGR00687">
    <property type="entry name" value="pyridox_kin"/>
    <property type="match status" value="1"/>
</dbReference>
<feature type="domain" description="Carbohydrate kinase PfkB" evidence="10">
    <location>
        <begin position="183"/>
        <end position="449"/>
    </location>
</feature>
<dbReference type="InterPro" id="IPR011611">
    <property type="entry name" value="PfkB_dom"/>
</dbReference>
<evidence type="ECO:0000313" key="12">
    <source>
        <dbReference type="Proteomes" id="UP000835052"/>
    </source>
</evidence>
<comment type="similarity">
    <text evidence="1">Belongs to the pyridoxine kinase family.</text>
</comment>